<dbReference type="OrthoDB" id="2015280at2759"/>
<protein>
    <recommendedName>
        <fullName evidence="6">Palmitoleoyl-protein carboxylesterase NOTUM</fullName>
    </recommendedName>
</protein>
<dbReference type="Pfam" id="PF03283">
    <property type="entry name" value="PAE"/>
    <property type="match status" value="1"/>
</dbReference>
<dbReference type="PANTHER" id="PTHR21562">
    <property type="entry name" value="NOTUM-RELATED"/>
    <property type="match status" value="1"/>
</dbReference>
<dbReference type="EMBL" id="JADBJN010000002">
    <property type="protein sequence ID" value="KAG5676925.1"/>
    <property type="molecule type" value="Genomic_DNA"/>
</dbReference>
<organism evidence="4 5">
    <name type="scientific">Polypedilum vanderplanki</name>
    <name type="common">Sleeping chironomid midge</name>
    <dbReference type="NCBI Taxonomy" id="319348"/>
    <lineage>
        <taxon>Eukaryota</taxon>
        <taxon>Metazoa</taxon>
        <taxon>Ecdysozoa</taxon>
        <taxon>Arthropoda</taxon>
        <taxon>Hexapoda</taxon>
        <taxon>Insecta</taxon>
        <taxon>Pterygota</taxon>
        <taxon>Neoptera</taxon>
        <taxon>Endopterygota</taxon>
        <taxon>Diptera</taxon>
        <taxon>Nematocera</taxon>
        <taxon>Chironomoidea</taxon>
        <taxon>Chironomidae</taxon>
        <taxon>Chironominae</taxon>
        <taxon>Polypedilum</taxon>
        <taxon>Polypedilum</taxon>
    </lineage>
</organism>
<dbReference type="InterPro" id="IPR004963">
    <property type="entry name" value="PAE/NOTUM"/>
</dbReference>
<dbReference type="AlphaFoldDB" id="A0A9J6C4V2"/>
<feature type="compositionally biased region" description="Basic residues" evidence="2">
    <location>
        <begin position="557"/>
        <end position="566"/>
    </location>
</feature>
<gene>
    <name evidence="4" type="ORF">PVAND_006722</name>
</gene>
<dbReference type="GO" id="GO:0016787">
    <property type="term" value="F:hydrolase activity"/>
    <property type="evidence" value="ECO:0007669"/>
    <property type="project" value="InterPro"/>
</dbReference>
<feature type="region of interest" description="Disordered" evidence="2">
    <location>
        <begin position="410"/>
        <end position="566"/>
    </location>
</feature>
<comment type="caution">
    <text evidence="4">The sequence shown here is derived from an EMBL/GenBank/DDBJ whole genome shotgun (WGS) entry which is preliminary data.</text>
</comment>
<reference evidence="4" key="1">
    <citation type="submission" date="2021-03" db="EMBL/GenBank/DDBJ databases">
        <title>Chromosome level genome of the anhydrobiotic midge Polypedilum vanderplanki.</title>
        <authorList>
            <person name="Yoshida Y."/>
            <person name="Kikawada T."/>
            <person name="Gusev O."/>
        </authorList>
    </citation>
    <scope>NUCLEOTIDE SEQUENCE</scope>
    <source>
        <strain evidence="4">NIAS01</strain>
        <tissue evidence="4">Whole body or cell culture</tissue>
    </source>
</reference>
<accession>A0A9J6C4V2</accession>
<evidence type="ECO:0000313" key="5">
    <source>
        <dbReference type="Proteomes" id="UP001107558"/>
    </source>
</evidence>
<evidence type="ECO:0000256" key="2">
    <source>
        <dbReference type="SAM" id="MobiDB-lite"/>
    </source>
</evidence>
<feature type="compositionally biased region" description="Basic and acidic residues" evidence="2">
    <location>
        <begin position="425"/>
        <end position="479"/>
    </location>
</feature>
<feature type="compositionally biased region" description="Basic residues" evidence="2">
    <location>
        <begin position="539"/>
        <end position="550"/>
    </location>
</feature>
<feature type="compositionally biased region" description="Basic residues" evidence="2">
    <location>
        <begin position="514"/>
        <end position="528"/>
    </location>
</feature>
<keyword evidence="3" id="KW-0732">Signal</keyword>
<comment type="similarity">
    <text evidence="1">Belongs to the pectinacetylesterase family. Notum subfamily.</text>
</comment>
<sequence>MKSFKIILIIFALTLHYIPCDCRSFSTNFTSVNNVNNTSRTARQNKGGDFESNSIQWIVGKTEMNSSNGYSNKSTKLKRVFLSNRDITCNDGSQAGFYLRKSPGSRRWVVFFEGGWHCYDHKSCKMRWTKMRHLMTSTTWPETRDVGGILSPLQSENPYWFNANHVFVPYCSSDSWSGNRSKPETRDSFRFMGSLIVRQVIADLIPLGLGNAQGTDLLMAGSSAGGLGVMLNMDKIRAFLQDERGLNVHVRGVSDSGWFLDREPFLPGTIAGAEAVRQGWKLWNGVLPEDCVAEQKEPWRCYFGHRLYNTLKSPLFIFQWLFDEAQMRADNVGAPVTPQQWDYIHEMGGALRKSLENVTAVFAPSCIGHSVLTKRDWQNIKIDDVSLTDSLRCWENSLLKDRKITLKLSENKRLNKHKKHKGRNHQSDQPHLTNEEREQRRRERRREQRMKLTPEEREQRRLERRERRRQERLLQKMEAKNQPPRAQRSPQENEMNDKNSLPKIIENEPVAKQQQKKRRQQFNQRRRMQQIESQNATRLPKHRRQNHKQHNLNTKGPNKRRHGEHNRQKLLKAQNQLIEIKEPKKCGMKLLERCSWPQCNHSCPSLTNPLTGEEMKFLELLTSFGLDIDAVAQALGVDLHTLNNMDHKELIKLFTESTS</sequence>
<evidence type="ECO:0008006" key="6">
    <source>
        <dbReference type="Google" id="ProtNLM"/>
    </source>
</evidence>
<evidence type="ECO:0000256" key="1">
    <source>
        <dbReference type="ARBA" id="ARBA00010213"/>
    </source>
</evidence>
<keyword evidence="5" id="KW-1185">Reference proteome</keyword>
<evidence type="ECO:0000313" key="4">
    <source>
        <dbReference type="EMBL" id="KAG5676925.1"/>
    </source>
</evidence>
<dbReference type="Proteomes" id="UP001107558">
    <property type="component" value="Chromosome 2"/>
</dbReference>
<name>A0A9J6C4V2_POLVA</name>
<dbReference type="PANTHER" id="PTHR21562:SF122">
    <property type="entry name" value="PALMITOLEOYL-PROTEIN CARBOXYLESTERASE NOTUM"/>
    <property type="match status" value="1"/>
</dbReference>
<proteinExistence type="inferred from homology"/>
<feature type="signal peptide" evidence="3">
    <location>
        <begin position="1"/>
        <end position="22"/>
    </location>
</feature>
<evidence type="ECO:0000256" key="3">
    <source>
        <dbReference type="SAM" id="SignalP"/>
    </source>
</evidence>
<feature type="chain" id="PRO_5039949271" description="Palmitoleoyl-protein carboxylesterase NOTUM" evidence="3">
    <location>
        <begin position="23"/>
        <end position="659"/>
    </location>
</feature>
<feature type="compositionally biased region" description="Basic residues" evidence="2">
    <location>
        <begin position="414"/>
        <end position="424"/>
    </location>
</feature>